<reference evidence="1 2" key="1">
    <citation type="submission" date="2022-03" db="EMBL/GenBank/DDBJ databases">
        <authorList>
            <person name="Macdonald S."/>
            <person name="Ahmed S."/>
            <person name="Newling K."/>
        </authorList>
    </citation>
    <scope>NUCLEOTIDE SEQUENCE [LARGE SCALE GENOMIC DNA]</scope>
</reference>
<dbReference type="PANTHER" id="PTHR11783">
    <property type="entry name" value="SULFOTRANSFERASE SULT"/>
    <property type="match status" value="1"/>
</dbReference>
<dbReference type="InterPro" id="IPR027417">
    <property type="entry name" value="P-loop_NTPase"/>
</dbReference>
<sequence>MDLKELPSNVGDNNISEETNILISSLPSCTDFEGKKLCNYQGFWYYYNTLQGVLNFRRGFKPQGTDIILASSPKSGTIWLKDLTVAFLE</sequence>
<protein>
    <recommendedName>
        <fullName evidence="3">Sulfotransferase</fullName>
    </recommendedName>
</protein>
<evidence type="ECO:0000313" key="1">
    <source>
        <dbReference type="EMBL" id="CAH8377040.1"/>
    </source>
</evidence>
<evidence type="ECO:0008006" key="3">
    <source>
        <dbReference type="Google" id="ProtNLM"/>
    </source>
</evidence>
<dbReference type="AlphaFoldDB" id="A0ABC8L577"/>
<proteinExistence type="predicted"/>
<name>A0ABC8L577_ERUVS</name>
<accession>A0ABC8L577</accession>
<comment type="caution">
    <text evidence="1">The sequence shown here is derived from an EMBL/GenBank/DDBJ whole genome shotgun (WGS) entry which is preliminary data.</text>
</comment>
<dbReference type="Proteomes" id="UP001642260">
    <property type="component" value="Unassembled WGS sequence"/>
</dbReference>
<organism evidence="1 2">
    <name type="scientific">Eruca vesicaria subsp. sativa</name>
    <name type="common">Garden rocket</name>
    <name type="synonym">Eruca sativa</name>
    <dbReference type="NCBI Taxonomy" id="29727"/>
    <lineage>
        <taxon>Eukaryota</taxon>
        <taxon>Viridiplantae</taxon>
        <taxon>Streptophyta</taxon>
        <taxon>Embryophyta</taxon>
        <taxon>Tracheophyta</taxon>
        <taxon>Spermatophyta</taxon>
        <taxon>Magnoliopsida</taxon>
        <taxon>eudicotyledons</taxon>
        <taxon>Gunneridae</taxon>
        <taxon>Pentapetalae</taxon>
        <taxon>rosids</taxon>
        <taxon>malvids</taxon>
        <taxon>Brassicales</taxon>
        <taxon>Brassicaceae</taxon>
        <taxon>Brassiceae</taxon>
        <taxon>Eruca</taxon>
    </lineage>
</organism>
<dbReference type="EMBL" id="CAKOAT010468487">
    <property type="protein sequence ID" value="CAH8377040.1"/>
    <property type="molecule type" value="Genomic_DNA"/>
</dbReference>
<dbReference type="SUPFAM" id="SSF52540">
    <property type="entry name" value="P-loop containing nucleoside triphosphate hydrolases"/>
    <property type="match status" value="1"/>
</dbReference>
<evidence type="ECO:0000313" key="2">
    <source>
        <dbReference type="Proteomes" id="UP001642260"/>
    </source>
</evidence>
<gene>
    <name evidence="1" type="ORF">ERUC_LOCUS32482</name>
</gene>
<dbReference type="Gene3D" id="3.40.50.300">
    <property type="entry name" value="P-loop containing nucleotide triphosphate hydrolases"/>
    <property type="match status" value="1"/>
</dbReference>
<keyword evidence="2" id="KW-1185">Reference proteome</keyword>